<evidence type="ECO:0000313" key="2">
    <source>
        <dbReference type="EMBL" id="PBC28421.1"/>
    </source>
</evidence>
<sequence>MKKYLQGTLFHIQTDLYLKKCEWNYKDGQLFQSWIGIIKLSGKHTRSAKRLMTGGHRTQLDRSPPVGDEHEGSDHHDGDHRFFNGGTLASSPKLDVEAEDDEEEPSTTFDALDMDLVNGPNPWLPAYGFQLQHRSHFQPTHEDLRTNGSYSTVDIRGRFGENEERKEKAKVAIIITIYPNTVLVQQVDFLETILEETSDDLQSDSDRSGTTYWVGSDSETESVIHIRANRLAGYLENGSNNDIEEQVNVFAKNAERKIMYLGYKKDIRRHFIAILALTNLGNAGKWSRVVKFGRRSKLTDCDPQSDMKKELHPRLFCFLWKDERLDGSGSECNSGAARKKRRRGGKYNGGNEREHQAVFDDYPASPRSSRSSASSRSSSLLQFESLERTCATLSPSSYSFDSLEYPNRSNASHPGNTSPDSLEQDYDKALPNGFGNVDHFSRIRPYRSFESLDTCQKEEEEFGHGCLTNGFTPLYLKRNAELSGTRSNGYHRPSRDFWHEDDEYEDNNDDDDDDDDDEDGVEEDLEEQCASRASKDNRSSTVELEDRLMVFGDCTYATSLDYRNTIDLREIGVESRRDALLDLKSGQAGVSSSFRLLQTRLNIAGNMAHVRNNMVADHYHHHHHHHHHHHLPLHHHHYQTQHNQHEQQQLHGYEQHEQQHQRQGWSNEDCFNFRFTDKSQSAPSLLTTVDESTRVPSSRSFFPTSNHFASISSNLFENYTRVASVPVDLNLCGVEATRDDDTPSPVSDPSSVPREPDEMAEVSNSSDSGVQSGEKRQSKKSLDEEEEEEAKRKKCSSSVRTQGSSYNAILDGRMVDEECAGGEHCSRKRVTSTVKTQDRALDGMGAIEQLKRSQFEEDSSNGNAASDGIDGGPTTVERTPSGKQQRPWKVKNNASYELAQQFEIDERNFRSSKWRREIGNEGEKAGGRSVGRKRKVLNNASYELAQQCDYIKALQSCRGAFQRMDACDELEEPILARKSSLRLRVSDMVQQMSSSSTSNLTAAYRNDERSYMDTRPYSKSTENISTQFSTAPFTRIPINELGQRLLGEKQKEKEVEGEEETLLSQIKKNSDPFSIYGDDPSARALVDDEVDLPCLETKPIIGTSSVEGSASQGTSSNETIPHRSFSTLERQREGQRENEKEEEEEEEAEEEDHRPIDDPSSEDKNESPSTIPTTVLSSSACNGRNGSGELLWRVIVEKQEKEATVEKVTKREEENEKRKKREKEREKEGAEEARGHEQQHGVHGVGVGPPPGGSSNSDGLEPDGERSGNPAVAVAVDTNHRGDRDKRHEENAAATTAPVRVNDNDDNDDDNEEEGHAATVMSATTTTTTTATTTNAKPRLFVTPASPVIVGPTIGNNDTSAARFQRNMVVDASSATTVKEERKKGGLGGFLQRFSRLRFSGRSKVPRSEVQKKSDTIGQVNRAKVTGEEKVKKEPDYIIIPLHPPEEERQKQDQQQQNVAENRGEDTGNGRTVADVQRSTSNIRSLRDTDCRKVSRIYQHHIDKEASSARDRISRQEFV</sequence>
<protein>
    <submittedName>
        <fullName evidence="2">Uncharacterized protein</fullName>
    </submittedName>
</protein>
<feature type="compositionally biased region" description="Acidic residues" evidence="1">
    <location>
        <begin position="499"/>
        <end position="527"/>
    </location>
</feature>
<feature type="compositionally biased region" description="Acidic residues" evidence="1">
    <location>
        <begin position="1304"/>
        <end position="1313"/>
    </location>
</feature>
<feature type="region of interest" description="Disordered" evidence="1">
    <location>
        <begin position="1101"/>
        <end position="1338"/>
    </location>
</feature>
<feature type="compositionally biased region" description="Basic and acidic residues" evidence="1">
    <location>
        <begin position="1151"/>
        <end position="1166"/>
    </location>
</feature>
<name>A0A2A3EBJ0_APICC</name>
<keyword evidence="3" id="KW-1185">Reference proteome</keyword>
<dbReference type="Proteomes" id="UP000242457">
    <property type="component" value="Unassembled WGS sequence"/>
</dbReference>
<feature type="region of interest" description="Disordered" evidence="1">
    <location>
        <begin position="1405"/>
        <end position="1428"/>
    </location>
</feature>
<feature type="compositionally biased region" description="Polar residues" evidence="1">
    <location>
        <begin position="1167"/>
        <end position="1184"/>
    </location>
</feature>
<feature type="region of interest" description="Disordered" evidence="1">
    <location>
        <begin position="853"/>
        <end position="889"/>
    </location>
</feature>
<feature type="region of interest" description="Disordered" evidence="1">
    <location>
        <begin position="402"/>
        <end position="430"/>
    </location>
</feature>
<feature type="region of interest" description="Disordered" evidence="1">
    <location>
        <begin position="1442"/>
        <end position="1484"/>
    </location>
</feature>
<feature type="compositionally biased region" description="Basic and acidic residues" evidence="1">
    <location>
        <begin position="67"/>
        <end position="82"/>
    </location>
</feature>
<organism evidence="2 3">
    <name type="scientific">Apis cerana cerana</name>
    <name type="common">Oriental honeybee</name>
    <dbReference type="NCBI Taxonomy" id="94128"/>
    <lineage>
        <taxon>Eukaryota</taxon>
        <taxon>Metazoa</taxon>
        <taxon>Ecdysozoa</taxon>
        <taxon>Arthropoda</taxon>
        <taxon>Hexapoda</taxon>
        <taxon>Insecta</taxon>
        <taxon>Pterygota</taxon>
        <taxon>Neoptera</taxon>
        <taxon>Endopterygota</taxon>
        <taxon>Hymenoptera</taxon>
        <taxon>Apocrita</taxon>
        <taxon>Aculeata</taxon>
        <taxon>Apoidea</taxon>
        <taxon>Anthophila</taxon>
        <taxon>Apidae</taxon>
        <taxon>Apis</taxon>
    </lineage>
</organism>
<feature type="region of interest" description="Disordered" evidence="1">
    <location>
        <begin position="328"/>
        <end position="376"/>
    </location>
</feature>
<feature type="region of interest" description="Disordered" evidence="1">
    <location>
        <begin position="620"/>
        <end position="664"/>
    </location>
</feature>
<dbReference type="EMBL" id="KZ288312">
    <property type="protein sequence ID" value="PBC28421.1"/>
    <property type="molecule type" value="Genomic_DNA"/>
</dbReference>
<feature type="compositionally biased region" description="Basic and acidic residues" evidence="1">
    <location>
        <begin position="1278"/>
        <end position="1291"/>
    </location>
</feature>
<feature type="compositionally biased region" description="Basic and acidic residues" evidence="1">
    <location>
        <begin position="773"/>
        <end position="782"/>
    </location>
</feature>
<feature type="compositionally biased region" description="Basic and acidic residues" evidence="1">
    <location>
        <begin position="1195"/>
        <end position="1240"/>
    </location>
</feature>
<feature type="compositionally biased region" description="Basic residues" evidence="1">
    <location>
        <begin position="620"/>
        <end position="639"/>
    </location>
</feature>
<feature type="region of interest" description="Disordered" evidence="1">
    <location>
        <begin position="51"/>
        <end position="106"/>
    </location>
</feature>
<feature type="compositionally biased region" description="Acidic residues" evidence="1">
    <location>
        <begin position="1140"/>
        <end position="1150"/>
    </location>
</feature>
<feature type="compositionally biased region" description="Low complexity" evidence="1">
    <location>
        <begin position="743"/>
        <end position="753"/>
    </location>
</feature>
<feature type="region of interest" description="Disordered" evidence="1">
    <location>
        <begin position="484"/>
        <end position="538"/>
    </location>
</feature>
<feature type="compositionally biased region" description="Basic and acidic residues" evidence="1">
    <location>
        <begin position="1129"/>
        <end position="1139"/>
    </location>
</feature>
<feature type="compositionally biased region" description="Low complexity" evidence="1">
    <location>
        <begin position="363"/>
        <end position="376"/>
    </location>
</feature>
<dbReference type="OrthoDB" id="6431454at2759"/>
<feature type="compositionally biased region" description="Polar residues" evidence="1">
    <location>
        <begin position="407"/>
        <end position="421"/>
    </location>
</feature>
<feature type="compositionally biased region" description="Basic and acidic residues" evidence="1">
    <location>
        <begin position="1406"/>
        <end position="1415"/>
    </location>
</feature>
<feature type="region of interest" description="Disordered" evidence="1">
    <location>
        <begin position="735"/>
        <end position="801"/>
    </location>
</feature>
<feature type="region of interest" description="Disordered" evidence="1">
    <location>
        <begin position="1049"/>
        <end position="1075"/>
    </location>
</feature>
<gene>
    <name evidence="2" type="ORF">APICC_06741</name>
</gene>
<feature type="compositionally biased region" description="Low complexity" evidence="1">
    <location>
        <begin position="640"/>
        <end position="651"/>
    </location>
</feature>
<reference evidence="2 3" key="1">
    <citation type="submission" date="2014-07" db="EMBL/GenBank/DDBJ databases">
        <title>Genomic and transcriptomic analysis on Apis cerana provide comprehensive insights into honey bee biology.</title>
        <authorList>
            <person name="Diao Q."/>
            <person name="Sun L."/>
            <person name="Zheng H."/>
            <person name="Zheng H."/>
            <person name="Xu S."/>
            <person name="Wang S."/>
            <person name="Zeng Z."/>
            <person name="Hu F."/>
            <person name="Su S."/>
            <person name="Wu J."/>
        </authorList>
    </citation>
    <scope>NUCLEOTIDE SEQUENCE [LARGE SCALE GENOMIC DNA]</scope>
    <source>
        <tissue evidence="2">Pupae without intestine</tissue>
    </source>
</reference>
<feature type="compositionally biased region" description="Polar residues" evidence="1">
    <location>
        <begin position="1102"/>
        <end position="1128"/>
    </location>
</feature>
<dbReference type="STRING" id="94128.A0A2A3EBJ0"/>
<feature type="compositionally biased region" description="Polar residues" evidence="1">
    <location>
        <begin position="762"/>
        <end position="771"/>
    </location>
</feature>
<evidence type="ECO:0000256" key="1">
    <source>
        <dbReference type="SAM" id="MobiDB-lite"/>
    </source>
</evidence>
<feature type="compositionally biased region" description="Low complexity" evidence="1">
    <location>
        <begin position="1317"/>
        <end position="1336"/>
    </location>
</feature>
<accession>A0A2A3EBJ0</accession>
<proteinExistence type="predicted"/>
<evidence type="ECO:0000313" key="3">
    <source>
        <dbReference type="Proteomes" id="UP000242457"/>
    </source>
</evidence>